<protein>
    <submittedName>
        <fullName evidence="1">Uncharacterized protein</fullName>
    </submittedName>
</protein>
<dbReference type="AlphaFoldDB" id="Q2G393"/>
<dbReference type="Proteomes" id="UP000009134">
    <property type="component" value="Chromosome"/>
</dbReference>
<proteinExistence type="predicted"/>
<evidence type="ECO:0000313" key="2">
    <source>
        <dbReference type="Proteomes" id="UP000009134"/>
    </source>
</evidence>
<name>Q2G393_NOVAD</name>
<reference evidence="2" key="1">
    <citation type="submission" date="2006-01" db="EMBL/GenBank/DDBJ databases">
        <title>Complete sequence of Novosphingobium aromaticivorans DSM 12444.</title>
        <authorList>
            <consortium name="US DOE Joint Genome Institute"/>
            <person name="Copeland A."/>
            <person name="Lucas S."/>
            <person name="Lapidus A."/>
            <person name="Barry K."/>
            <person name="Detter J.C."/>
            <person name="Glavina T."/>
            <person name="Hammon N."/>
            <person name="Israni S."/>
            <person name="Pitluck S."/>
            <person name="Chain P."/>
            <person name="Malfatti S."/>
            <person name="Shin M."/>
            <person name="Vergez L."/>
            <person name="Schmutz J."/>
            <person name="Larimer F."/>
            <person name="Land M."/>
            <person name="Kyrpides N."/>
            <person name="Ivanova N."/>
            <person name="Fredrickson J."/>
            <person name="Balkwill D."/>
            <person name="Romine M.F."/>
            <person name="Richardson P."/>
        </authorList>
    </citation>
    <scope>NUCLEOTIDE SEQUENCE [LARGE SCALE GENOMIC DNA]</scope>
    <source>
        <strain evidence="2">ATCC 700278 / DSM 12444 / CCUG 56034 / CIP 105152 / NBRC 16084 / F199</strain>
    </source>
</reference>
<dbReference type="STRING" id="279238.Saro_3245"/>
<gene>
    <name evidence="1" type="ordered locus">Saro_3245</name>
</gene>
<dbReference type="HOGENOM" id="CLU_2570416_0_0_5"/>
<dbReference type="EMBL" id="CP000248">
    <property type="protein sequence ID" value="ABD27680.1"/>
    <property type="molecule type" value="Genomic_DNA"/>
</dbReference>
<accession>Q2G393</accession>
<keyword evidence="2" id="KW-1185">Reference proteome</keyword>
<dbReference type="KEGG" id="nar:Saro_3245"/>
<organism evidence="1 2">
    <name type="scientific">Novosphingobium aromaticivorans (strain ATCC 700278 / DSM 12444 / CCUG 56034 / CIP 105152 / NBRC 16084 / F199)</name>
    <dbReference type="NCBI Taxonomy" id="279238"/>
    <lineage>
        <taxon>Bacteria</taxon>
        <taxon>Pseudomonadati</taxon>
        <taxon>Pseudomonadota</taxon>
        <taxon>Alphaproteobacteria</taxon>
        <taxon>Sphingomonadales</taxon>
        <taxon>Sphingomonadaceae</taxon>
        <taxon>Novosphingobium</taxon>
    </lineage>
</organism>
<sequence>MSMGNCSKTVVFSGEIGAFGFAGAKRVMIASAPPCRPIPIPGICSRHSLRSLACFAVFSRQVDIRPRFCSAGARMWFQLAW</sequence>
<evidence type="ECO:0000313" key="1">
    <source>
        <dbReference type="EMBL" id="ABD27680.1"/>
    </source>
</evidence>